<organism evidence="11 12">
    <name type="scientific">Vitis vinifera</name>
    <name type="common">Grape</name>
    <dbReference type="NCBI Taxonomy" id="29760"/>
    <lineage>
        <taxon>Eukaryota</taxon>
        <taxon>Viridiplantae</taxon>
        <taxon>Streptophyta</taxon>
        <taxon>Embryophyta</taxon>
        <taxon>Tracheophyta</taxon>
        <taxon>Spermatophyta</taxon>
        <taxon>Magnoliopsida</taxon>
        <taxon>eudicotyledons</taxon>
        <taxon>Gunneridae</taxon>
        <taxon>Pentapetalae</taxon>
        <taxon>rosids</taxon>
        <taxon>Vitales</taxon>
        <taxon>Vitaceae</taxon>
        <taxon>Viteae</taxon>
        <taxon>Vitis</taxon>
    </lineage>
</organism>
<comment type="subcellular location">
    <subcellularLocation>
        <location evidence="1">Endomembrane system</location>
        <topology evidence="1">Multi-pass membrane protein</topology>
    </subcellularLocation>
</comment>
<sequence>MGNRRWLKFWKDICYGDEPFCVSFPSLFAPASSKDDWVADLWMHSSEGGKAVDVDGEDMVFWVETKSVSFFVKSLYSILEGGRVEPFPTSVVWNAWIPPKEESIDRILLHWGKARVLWELLLSLFEMCWVIHSIISDAIRDGAEGFFRTQYGTISKMAMLLALVILSIYLFRSTTPQQESSGIGRSTTAFITVAAFLLGALCSGIAGYVGMWVSVRANVRVSSAARRSAREALQIAVRAGGFSALVVVVPLGPPFRPLSILDPIEVRFKIDFPLVSISIHDREKAPKDSEGLYFGGRPIGEKKANWRIASGSNSLCRKVIVGKFGAKGGWCSKEVRKLMDQAYGKLLGGDEMISQSECIWLWEMINKILVRLLLFLSKRFEETKLLPRQGHIPCEVVFREPLWGAPVGGGIYTKAADVGADLVGKVEQGIPEDDPRNPAVIADLTSYYSQVNVHSQDEIWPSCECKIFLLLPTNCKRLPKHQINLGMLNYVLLLIIIVCYLVCGSVMILLHLQTSEVGDNVGDCAARGADLFESIAAEIISAMILGGTMAQRCKIEGKMERDRETVCVYGVGVGRGGRAGLDPSGFILFPLVIHSFDLVISSVGIFSIRGTRDSGVKSPVEDPMAILQKGYSITIILAVLTFGLSTRWLLYTEQAPSAWMNFALCGLVGIMTAYVFVWITKYYTDYKHEPVRTLALSSSTGHGTNIIAGVSLGLESTALPVIVISISIVSAFWLGQTSGLVDETGNPTGGSDNAGGIVEMSQQPESVREITDLLDAVGNTTKATTKGFAIGSAALASFLLFSAYMDEVSAFAHEPFKQVDIAIPEVFVGGLLGSMLIFLFSAWACSAVGRTAQEVVNEVRRQFIERPGIMDYKEKPDYGRCVAIVASASLREMIKPGALAIVSPIVVGGLSALLVKIVSTFYTNGELGTCFLFRILGYYTGHPLLGAKVVASMLMFATVAGILMALFLNTAGGAWDNAKKYIETGALGGKGSDAHKAAVTGDTVGDPFKDTAGPSLHVLIKMLATITLVMAPGFSVHLLHFLSINGKTTNSIGHSLLSTTATNTEAKAPNPKRAHRPLRIPGMEPQEASLKVIDDLQTALFRVISSGRGKKDRFTMDASRKLDTANARLAILEMKLDSKPGYPQTLALGVASAGIASALPHVFGAFSQIWSSVRSASK</sequence>
<evidence type="ECO:0000256" key="3">
    <source>
        <dbReference type="ARBA" id="ARBA00022448"/>
    </source>
</evidence>
<feature type="transmembrane region" description="Helical" evidence="10">
    <location>
        <begin position="630"/>
        <end position="651"/>
    </location>
</feature>
<name>A0A438E579_VITVI</name>
<accession>A0A438E579</accession>
<dbReference type="PANTHER" id="PTHR31998">
    <property type="entry name" value="K(+)-INSENSITIVE PYROPHOSPHATE-ENERGIZED PROTON PUMP"/>
    <property type="match status" value="1"/>
</dbReference>
<feature type="transmembrane region" description="Helical" evidence="10">
    <location>
        <begin position="657"/>
        <end position="679"/>
    </location>
</feature>
<dbReference type="AlphaFoldDB" id="A0A438E579"/>
<dbReference type="GO" id="GO:0012505">
    <property type="term" value="C:endomembrane system"/>
    <property type="evidence" value="ECO:0007669"/>
    <property type="project" value="UniProtKB-SubCell"/>
</dbReference>
<evidence type="ECO:0000256" key="9">
    <source>
        <dbReference type="ARBA" id="ARBA00023136"/>
    </source>
</evidence>
<evidence type="ECO:0000256" key="5">
    <source>
        <dbReference type="ARBA" id="ARBA00022842"/>
    </source>
</evidence>
<evidence type="ECO:0000256" key="7">
    <source>
        <dbReference type="ARBA" id="ARBA00022989"/>
    </source>
</evidence>
<feature type="transmembrane region" description="Helical" evidence="10">
    <location>
        <begin position="1018"/>
        <end position="1042"/>
    </location>
</feature>
<feature type="transmembrane region" description="Helical" evidence="10">
    <location>
        <begin position="487"/>
        <end position="510"/>
    </location>
</feature>
<evidence type="ECO:0000256" key="10">
    <source>
        <dbReference type="SAM" id="Phobius"/>
    </source>
</evidence>
<feature type="transmembrane region" description="Helical" evidence="10">
    <location>
        <begin position="949"/>
        <end position="968"/>
    </location>
</feature>
<evidence type="ECO:0000313" key="11">
    <source>
        <dbReference type="EMBL" id="RVW42829.1"/>
    </source>
</evidence>
<keyword evidence="3" id="KW-0813">Transport</keyword>
<comment type="caution">
    <text evidence="11">The sequence shown here is derived from an EMBL/GenBank/DDBJ whole genome shotgun (WGS) entry which is preliminary data.</text>
</comment>
<evidence type="ECO:0000313" key="12">
    <source>
        <dbReference type="Proteomes" id="UP000288805"/>
    </source>
</evidence>
<proteinExistence type="predicted"/>
<dbReference type="GO" id="GO:0009678">
    <property type="term" value="F:diphosphate hydrolysis-driven proton transmembrane transporter activity"/>
    <property type="evidence" value="ECO:0007669"/>
    <property type="project" value="UniProtKB-EC"/>
</dbReference>
<evidence type="ECO:0000256" key="4">
    <source>
        <dbReference type="ARBA" id="ARBA00022692"/>
    </source>
</evidence>
<keyword evidence="4 10" id="KW-0812">Transmembrane</keyword>
<evidence type="ECO:0000256" key="1">
    <source>
        <dbReference type="ARBA" id="ARBA00004127"/>
    </source>
</evidence>
<dbReference type="Pfam" id="PF03030">
    <property type="entry name" value="H_PPase"/>
    <property type="match status" value="3"/>
</dbReference>
<feature type="transmembrane region" description="Helical" evidence="10">
    <location>
        <begin position="154"/>
        <end position="171"/>
    </location>
</feature>
<feature type="transmembrane region" description="Helical" evidence="10">
    <location>
        <begin position="788"/>
        <end position="806"/>
    </location>
</feature>
<reference evidence="11 12" key="1">
    <citation type="journal article" date="2018" name="PLoS Genet.">
        <title>Population sequencing reveals clonal diversity and ancestral inbreeding in the grapevine cultivar Chardonnay.</title>
        <authorList>
            <person name="Roach M.J."/>
            <person name="Johnson D.L."/>
            <person name="Bohlmann J."/>
            <person name="van Vuuren H.J."/>
            <person name="Jones S.J."/>
            <person name="Pretorius I.S."/>
            <person name="Schmidt S.A."/>
            <person name="Borneman A.R."/>
        </authorList>
    </citation>
    <scope>NUCLEOTIDE SEQUENCE [LARGE SCALE GENOMIC DNA]</scope>
    <source>
        <strain evidence="12">cv. Chardonnay</strain>
        <tissue evidence="11">Leaf</tissue>
    </source>
</reference>
<dbReference type="EMBL" id="QGNW01001393">
    <property type="protein sequence ID" value="RVW42829.1"/>
    <property type="molecule type" value="Genomic_DNA"/>
</dbReference>
<dbReference type="EC" id="7.1.3.1" evidence="2"/>
<keyword evidence="7 10" id="KW-1133">Transmembrane helix</keyword>
<protein>
    <recommendedName>
        <fullName evidence="2">H(+)-exporting diphosphatase</fullName>
        <ecNumber evidence="2">7.1.3.1</ecNumber>
    </recommendedName>
</protein>
<evidence type="ECO:0000256" key="6">
    <source>
        <dbReference type="ARBA" id="ARBA00022967"/>
    </source>
</evidence>
<evidence type="ECO:0000256" key="2">
    <source>
        <dbReference type="ARBA" id="ARBA00013242"/>
    </source>
</evidence>
<evidence type="ECO:0000256" key="8">
    <source>
        <dbReference type="ARBA" id="ARBA00023065"/>
    </source>
</evidence>
<feature type="transmembrane region" description="Helical" evidence="10">
    <location>
        <begin position="191"/>
        <end position="215"/>
    </location>
</feature>
<keyword evidence="6" id="KW-1278">Translocase</keyword>
<keyword evidence="5" id="KW-0460">Magnesium</keyword>
<keyword evidence="8" id="KW-0406">Ion transport</keyword>
<gene>
    <name evidence="11" type="primary">AVPL2_1</name>
    <name evidence="11" type="ORF">CK203_079923</name>
</gene>
<dbReference type="Proteomes" id="UP000288805">
    <property type="component" value="Unassembled WGS sequence"/>
</dbReference>
<feature type="transmembrane region" description="Helical" evidence="10">
    <location>
        <begin position="586"/>
        <end position="609"/>
    </location>
</feature>
<dbReference type="GO" id="GO:0016020">
    <property type="term" value="C:membrane"/>
    <property type="evidence" value="ECO:0007669"/>
    <property type="project" value="InterPro"/>
</dbReference>
<feature type="transmembrane region" description="Helical" evidence="10">
    <location>
        <begin position="897"/>
        <end position="915"/>
    </location>
</feature>
<feature type="transmembrane region" description="Helical" evidence="10">
    <location>
        <begin position="826"/>
        <end position="845"/>
    </location>
</feature>
<dbReference type="InterPro" id="IPR004131">
    <property type="entry name" value="PPase-energised_H-pump"/>
</dbReference>
<dbReference type="GO" id="GO:0004427">
    <property type="term" value="F:inorganic diphosphate phosphatase activity"/>
    <property type="evidence" value="ECO:0007669"/>
    <property type="project" value="InterPro"/>
</dbReference>
<keyword evidence="9 10" id="KW-0472">Membrane</keyword>